<accession>A0AAD1BVI2</accession>
<dbReference type="Gene3D" id="2.60.40.4150">
    <property type="entry name" value="Type VI secretion system, lipoprotein SciN"/>
    <property type="match status" value="1"/>
</dbReference>
<reference evidence="2 3" key="2">
    <citation type="journal article" date="2017" name="Int. J. Syst. Evol. Microbiol.">
        <title>Pseudomonas furukawaii sp. nov., a polychlorinated biphenyl-degrading bacterium isolated from biphenyl-contaminated soil in Japan.</title>
        <authorList>
            <person name="Kimura N."/>
            <person name="Watanabe T."/>
            <person name="Suenaga H."/>
            <person name="Fujihara H."/>
            <person name="Futagami T."/>
            <person name="Goto M."/>
            <person name="Hanada S."/>
            <person name="Hirose J."/>
        </authorList>
    </citation>
    <scope>NUCLEOTIDE SEQUENCE [LARGE SCALE GENOMIC DNA]</scope>
    <source>
        <strain evidence="3">DSM 10086 / NBRC 110670 / KF707</strain>
    </source>
</reference>
<keyword evidence="2" id="KW-0449">Lipoprotein</keyword>
<dbReference type="InterPro" id="IPR017734">
    <property type="entry name" value="T6SS_SciN"/>
</dbReference>
<dbReference type="AlphaFoldDB" id="A0AAD1BVI2"/>
<protein>
    <submittedName>
        <fullName evidence="2">Probable lipoprotein</fullName>
    </submittedName>
</protein>
<dbReference type="InterPro" id="IPR038706">
    <property type="entry name" value="Type_VI_SciN-like_sf"/>
</dbReference>
<dbReference type="PROSITE" id="PS51257">
    <property type="entry name" value="PROKAR_LIPOPROTEIN"/>
    <property type="match status" value="1"/>
</dbReference>
<proteinExistence type="predicted"/>
<evidence type="ECO:0000256" key="1">
    <source>
        <dbReference type="SAM" id="SignalP"/>
    </source>
</evidence>
<evidence type="ECO:0000313" key="3">
    <source>
        <dbReference type="Proteomes" id="UP000218554"/>
    </source>
</evidence>
<dbReference type="Proteomes" id="UP000218554">
    <property type="component" value="Chromosome"/>
</dbReference>
<reference evidence="3" key="1">
    <citation type="submission" date="2015-05" db="EMBL/GenBank/DDBJ databases">
        <title>Draft genome sequencing of a biphenyl-degrading bacterium, Pseudomonas balearica KF707 (=NBRC110670).</title>
        <authorList>
            <person name="Kimura N."/>
            <person name="Hirose J."/>
            <person name="Watanabe T."/>
            <person name="Suenaga H."/>
            <person name="Fujihara H."/>
            <person name="Noguchi M."/>
            <person name="Hashimoto M."/>
            <person name="Shimodaira J."/>
            <person name="Tsuchikane K."/>
            <person name="Hosoyama A."/>
            <person name="Yamazoe A."/>
            <person name="Fujita N."/>
            <person name="Furukawa K."/>
        </authorList>
    </citation>
    <scope>NUCLEOTIDE SEQUENCE [LARGE SCALE GENOMIC DNA]</scope>
    <source>
        <strain evidence="3">DSM 10086 / NBRC 110670 / KF707</strain>
    </source>
</reference>
<organism evidence="2 3">
    <name type="scientific">Metapseudomonas furukawaii</name>
    <name type="common">Pseudomonas furukawaii</name>
    <dbReference type="NCBI Taxonomy" id="1149133"/>
    <lineage>
        <taxon>Bacteria</taxon>
        <taxon>Pseudomonadati</taxon>
        <taxon>Pseudomonadota</taxon>
        <taxon>Gammaproteobacteria</taxon>
        <taxon>Pseudomonadales</taxon>
        <taxon>Pseudomonadaceae</taxon>
        <taxon>Metapseudomonas</taxon>
    </lineage>
</organism>
<sequence length="180" mass="19720">MSRTPARTLLPALLATLLAGCGLYQSVGDSSAAFARSIFYKQVKTLHLDFNGRAAMNTDSHDMSGLSVPTLVRIYALRDDKAFRQASYDQLLDDSREVLGADLLDERAVLVRPDEGAQLSVPLDGSARVVAVAALFRQPDTLTDAWRLVLTRDELDPDQPRVVELADNRLTLRALRGVSP</sequence>
<feature type="chain" id="PRO_5041998923" evidence="1">
    <location>
        <begin position="25"/>
        <end position="180"/>
    </location>
</feature>
<name>A0AAD1BVI2_METFU</name>
<dbReference type="PANTHER" id="PTHR37625:SF4">
    <property type="entry name" value="OUTER MEMBRANE LIPOPROTEIN"/>
    <property type="match status" value="1"/>
</dbReference>
<dbReference type="KEGG" id="pfuw:KF707C_1640"/>
<feature type="signal peptide" evidence="1">
    <location>
        <begin position="1"/>
        <end position="24"/>
    </location>
</feature>
<dbReference type="NCBIfam" id="TIGR03352">
    <property type="entry name" value="VI_chp_3"/>
    <property type="match status" value="1"/>
</dbReference>
<evidence type="ECO:0000313" key="2">
    <source>
        <dbReference type="EMBL" id="BAU71852.1"/>
    </source>
</evidence>
<dbReference type="Pfam" id="PF12790">
    <property type="entry name" value="T6SS-SciN"/>
    <property type="match status" value="1"/>
</dbReference>
<keyword evidence="1" id="KW-0732">Signal</keyword>
<dbReference type="EMBL" id="AP014862">
    <property type="protein sequence ID" value="BAU71852.1"/>
    <property type="molecule type" value="Genomic_DNA"/>
</dbReference>
<gene>
    <name evidence="2" type="ORF">KF707C_1640</name>
</gene>
<dbReference type="PANTHER" id="PTHR37625">
    <property type="entry name" value="OUTER MEMBRANE LIPOPROTEIN-RELATED"/>
    <property type="match status" value="1"/>
</dbReference>
<dbReference type="RefSeq" id="WP_003449223.1">
    <property type="nucleotide sequence ID" value="NZ_AJMR01000062.1"/>
</dbReference>
<keyword evidence="3" id="KW-1185">Reference proteome</keyword>